<evidence type="ECO:0000256" key="2">
    <source>
        <dbReference type="ARBA" id="ARBA00022723"/>
    </source>
</evidence>
<dbReference type="InterPro" id="IPR036412">
    <property type="entry name" value="HAD-like_sf"/>
</dbReference>
<dbReference type="InterPro" id="IPR023198">
    <property type="entry name" value="PGP-like_dom2"/>
</dbReference>
<dbReference type="Gene3D" id="3.40.50.1000">
    <property type="entry name" value="HAD superfamily/HAD-like"/>
    <property type="match status" value="1"/>
</dbReference>
<evidence type="ECO:0000313" key="6">
    <source>
        <dbReference type="Proteomes" id="UP000247409"/>
    </source>
</evidence>
<keyword evidence="4" id="KW-0119">Carbohydrate metabolism</keyword>
<dbReference type="PANTHER" id="PTHR46193">
    <property type="entry name" value="6-PHOSPHOGLUCONATE PHOSPHATASE"/>
    <property type="match status" value="1"/>
</dbReference>
<gene>
    <name evidence="5" type="ORF">BWQ96_00596</name>
</gene>
<dbReference type="SUPFAM" id="SSF56784">
    <property type="entry name" value="HAD-like"/>
    <property type="match status" value="1"/>
</dbReference>
<dbReference type="SFLD" id="SFLDS00003">
    <property type="entry name" value="Haloacid_Dehalogenase"/>
    <property type="match status" value="1"/>
</dbReference>
<name>A0A2V3J516_9FLOR</name>
<evidence type="ECO:0000313" key="5">
    <source>
        <dbReference type="EMBL" id="PXF49526.1"/>
    </source>
</evidence>
<keyword evidence="5" id="KW-0378">Hydrolase</keyword>
<comment type="cofactor">
    <cofactor evidence="1">
        <name>Mg(2+)</name>
        <dbReference type="ChEBI" id="CHEBI:18420"/>
    </cofactor>
</comment>
<dbReference type="InterPro" id="IPR006439">
    <property type="entry name" value="HAD-SF_hydro_IA"/>
</dbReference>
<dbReference type="Gene3D" id="1.10.150.240">
    <property type="entry name" value="Putative phosphatase, domain 2"/>
    <property type="match status" value="1"/>
</dbReference>
<keyword evidence="3" id="KW-0460">Magnesium</keyword>
<dbReference type="InterPro" id="IPR041492">
    <property type="entry name" value="HAD_2"/>
</dbReference>
<keyword evidence="6" id="KW-1185">Reference proteome</keyword>
<evidence type="ECO:0000256" key="3">
    <source>
        <dbReference type="ARBA" id="ARBA00022842"/>
    </source>
</evidence>
<proteinExistence type="predicted"/>
<sequence>MPDDHLHTMPPESIEGTLKAILFDLDGTCLNSDHIHYECYRDTLLELIPSFNGGKPITREFYDSEMSGRQNPELVSKILPQLPLHEQTRLWQTKESRYEDVISKGVSPIAGLIELIKRCKQDGIITYIVTNAPKGTCVKTVSSIGITEYFGSHVVVAEECEYPKPHPAPYLRALELAGVSAKEAIAFEDSPSGTRSAIGAGLLTIGMRSTQSDETLRSFGAAFTVRDYNDPKLLSALCMWTKK</sequence>
<dbReference type="GO" id="GO:0046872">
    <property type="term" value="F:metal ion binding"/>
    <property type="evidence" value="ECO:0007669"/>
    <property type="project" value="UniProtKB-KW"/>
</dbReference>
<organism evidence="5 6">
    <name type="scientific">Gracilariopsis chorda</name>
    <dbReference type="NCBI Taxonomy" id="448386"/>
    <lineage>
        <taxon>Eukaryota</taxon>
        <taxon>Rhodophyta</taxon>
        <taxon>Florideophyceae</taxon>
        <taxon>Rhodymeniophycidae</taxon>
        <taxon>Gracilariales</taxon>
        <taxon>Gracilariaceae</taxon>
        <taxon>Gracilariopsis</taxon>
    </lineage>
</organism>
<dbReference type="OrthoDB" id="40579at2759"/>
<evidence type="ECO:0000256" key="1">
    <source>
        <dbReference type="ARBA" id="ARBA00001946"/>
    </source>
</evidence>
<dbReference type="Proteomes" id="UP000247409">
    <property type="component" value="Unassembled WGS sequence"/>
</dbReference>
<dbReference type="Pfam" id="PF13419">
    <property type="entry name" value="HAD_2"/>
    <property type="match status" value="1"/>
</dbReference>
<dbReference type="CDD" id="cd07505">
    <property type="entry name" value="HAD_BPGM-like"/>
    <property type="match status" value="1"/>
</dbReference>
<dbReference type="PANTHER" id="PTHR46193:SF18">
    <property type="entry name" value="HEXITOL PHOSPHATASE B"/>
    <property type="match status" value="1"/>
</dbReference>
<protein>
    <submittedName>
        <fullName evidence="5">Haloacid dehalogenase-like hydrolase domain-containing protein Sgpp</fullName>
    </submittedName>
</protein>
<evidence type="ECO:0000256" key="4">
    <source>
        <dbReference type="ARBA" id="ARBA00023277"/>
    </source>
</evidence>
<dbReference type="SFLD" id="SFLDG01129">
    <property type="entry name" value="C1.5:_HAD__Beta-PGM__Phosphata"/>
    <property type="match status" value="1"/>
</dbReference>
<keyword evidence="2" id="KW-0479">Metal-binding</keyword>
<dbReference type="NCBIfam" id="TIGR01509">
    <property type="entry name" value="HAD-SF-IA-v3"/>
    <property type="match status" value="1"/>
</dbReference>
<accession>A0A2V3J516</accession>
<reference evidence="5 6" key="1">
    <citation type="journal article" date="2018" name="Mol. Biol. Evol.">
        <title>Analysis of the draft genome of the red seaweed Gracilariopsis chorda provides insights into genome size evolution in Rhodophyta.</title>
        <authorList>
            <person name="Lee J."/>
            <person name="Yang E.C."/>
            <person name="Graf L."/>
            <person name="Yang J.H."/>
            <person name="Qiu H."/>
            <person name="Zel Zion U."/>
            <person name="Chan C.X."/>
            <person name="Stephens T.G."/>
            <person name="Weber A.P.M."/>
            <person name="Boo G.H."/>
            <person name="Boo S.M."/>
            <person name="Kim K.M."/>
            <person name="Shin Y."/>
            <person name="Jung M."/>
            <person name="Lee S.J."/>
            <person name="Yim H.S."/>
            <person name="Lee J.H."/>
            <person name="Bhattacharya D."/>
            <person name="Yoon H.S."/>
        </authorList>
    </citation>
    <scope>NUCLEOTIDE SEQUENCE [LARGE SCALE GENOMIC DNA]</scope>
    <source>
        <strain evidence="5 6">SKKU-2015</strain>
        <tissue evidence="5">Whole body</tissue>
    </source>
</reference>
<dbReference type="InterPro" id="IPR051600">
    <property type="entry name" value="Beta-PGM-like"/>
</dbReference>
<dbReference type="InterPro" id="IPR023214">
    <property type="entry name" value="HAD_sf"/>
</dbReference>
<dbReference type="EMBL" id="NBIV01000004">
    <property type="protein sequence ID" value="PXF49526.1"/>
    <property type="molecule type" value="Genomic_DNA"/>
</dbReference>
<dbReference type="AlphaFoldDB" id="A0A2V3J516"/>
<dbReference type="GO" id="GO:0016787">
    <property type="term" value="F:hydrolase activity"/>
    <property type="evidence" value="ECO:0007669"/>
    <property type="project" value="UniProtKB-KW"/>
</dbReference>
<comment type="caution">
    <text evidence="5">The sequence shown here is derived from an EMBL/GenBank/DDBJ whole genome shotgun (WGS) entry which is preliminary data.</text>
</comment>
<dbReference type="STRING" id="448386.A0A2V3J516"/>